<keyword evidence="3" id="KW-0687">Ribonucleoprotein</keyword>
<feature type="region of interest" description="Disordered" evidence="4">
    <location>
        <begin position="153"/>
        <end position="180"/>
    </location>
</feature>
<dbReference type="Pfam" id="PF00467">
    <property type="entry name" value="KOW"/>
    <property type="match status" value="1"/>
</dbReference>
<comment type="similarity">
    <text evidence="1">Belongs to the universal ribosomal protein uL24 family.</text>
</comment>
<evidence type="ECO:0000256" key="2">
    <source>
        <dbReference type="ARBA" id="ARBA00022980"/>
    </source>
</evidence>
<accession>A0ABQ8HQR8</accession>
<dbReference type="InterPro" id="IPR005825">
    <property type="entry name" value="Ribosomal_uL24_CS"/>
</dbReference>
<evidence type="ECO:0000313" key="6">
    <source>
        <dbReference type="EMBL" id="KAH7566696.1"/>
    </source>
</evidence>
<dbReference type="InterPro" id="IPR014722">
    <property type="entry name" value="Rib_uL2_dom2"/>
</dbReference>
<dbReference type="InterPro" id="IPR041988">
    <property type="entry name" value="Ribosomal_uL24_KOW"/>
</dbReference>
<keyword evidence="7" id="KW-1185">Reference proteome</keyword>
<dbReference type="Gene3D" id="2.30.30.30">
    <property type="match status" value="1"/>
</dbReference>
<feature type="compositionally biased region" description="Basic and acidic residues" evidence="4">
    <location>
        <begin position="153"/>
        <end position="172"/>
    </location>
</feature>
<dbReference type="PROSITE" id="PS01108">
    <property type="entry name" value="RIBOSOMAL_L24"/>
    <property type="match status" value="1"/>
</dbReference>
<dbReference type="CDD" id="cd06089">
    <property type="entry name" value="KOW_RPL26"/>
    <property type="match status" value="1"/>
</dbReference>
<evidence type="ECO:0000256" key="3">
    <source>
        <dbReference type="ARBA" id="ARBA00023274"/>
    </source>
</evidence>
<proteinExistence type="inferred from homology"/>
<evidence type="ECO:0000256" key="4">
    <source>
        <dbReference type="SAM" id="MobiDB-lite"/>
    </source>
</evidence>
<protein>
    <recommendedName>
        <fullName evidence="5">KOW domain-containing protein</fullName>
    </recommendedName>
</protein>
<dbReference type="InterPro" id="IPR008991">
    <property type="entry name" value="Translation_prot_SH3-like_sf"/>
</dbReference>
<dbReference type="NCBIfam" id="TIGR01080">
    <property type="entry name" value="rplX_A_E"/>
    <property type="match status" value="1"/>
</dbReference>
<comment type="caution">
    <text evidence="6">The sequence shown here is derived from an EMBL/GenBank/DDBJ whole genome shotgun (WGS) entry which is preliminary data.</text>
</comment>
<dbReference type="SMART" id="SM00739">
    <property type="entry name" value="KOW"/>
    <property type="match status" value="1"/>
</dbReference>
<organism evidence="6 7">
    <name type="scientific">Xanthoceras sorbifolium</name>
    <dbReference type="NCBI Taxonomy" id="99658"/>
    <lineage>
        <taxon>Eukaryota</taxon>
        <taxon>Viridiplantae</taxon>
        <taxon>Streptophyta</taxon>
        <taxon>Embryophyta</taxon>
        <taxon>Tracheophyta</taxon>
        <taxon>Spermatophyta</taxon>
        <taxon>Magnoliopsida</taxon>
        <taxon>eudicotyledons</taxon>
        <taxon>Gunneridae</taxon>
        <taxon>Pentapetalae</taxon>
        <taxon>rosids</taxon>
        <taxon>malvids</taxon>
        <taxon>Sapindales</taxon>
        <taxon>Sapindaceae</taxon>
        <taxon>Xanthoceroideae</taxon>
        <taxon>Xanthoceras</taxon>
    </lineage>
</organism>
<dbReference type="EMBL" id="JAFEMO010000008">
    <property type="protein sequence ID" value="KAH7566696.1"/>
    <property type="molecule type" value="Genomic_DNA"/>
</dbReference>
<feature type="domain" description="KOW" evidence="5">
    <location>
        <begin position="82"/>
        <end position="109"/>
    </location>
</feature>
<evidence type="ECO:0000313" key="7">
    <source>
        <dbReference type="Proteomes" id="UP000827721"/>
    </source>
</evidence>
<dbReference type="HAMAP" id="MF_01326_A">
    <property type="entry name" value="Ribosomal_uL24_A"/>
    <property type="match status" value="1"/>
</dbReference>
<dbReference type="InterPro" id="IPR005756">
    <property type="entry name" value="Ribosomal_uL24_euk/arc"/>
</dbReference>
<name>A0ABQ8HQR8_9ROSI</name>
<dbReference type="PANTHER" id="PTHR11143">
    <property type="entry name" value="60S RIBOSOMAL PROTEIN L26 FAMILY MEMBER"/>
    <property type="match status" value="1"/>
</dbReference>
<keyword evidence="2" id="KW-0689">Ribosomal protein</keyword>
<dbReference type="Pfam" id="PF16906">
    <property type="entry name" value="Ribosomal_L26"/>
    <property type="match status" value="1"/>
</dbReference>
<dbReference type="Proteomes" id="UP000827721">
    <property type="component" value="Unassembled WGS sequence"/>
</dbReference>
<gene>
    <name evidence="6" type="ORF">JRO89_XS08G0217600</name>
</gene>
<dbReference type="SUPFAM" id="SSF50104">
    <property type="entry name" value="Translation proteins SH3-like domain"/>
    <property type="match status" value="1"/>
</dbReference>
<sequence>MYKETWHLYNHHKPDFDDPSHLLRCRSSKTLASTMKYNPRVTSSRRKNRKAHFTAPSSVRRILMSAPLSTDLRQKYNVRSMPVRKDDEVQVVRGTFKGREGKVVQVYRRKWVIHIERITREKVNGATVNVGINPSKVVITKLRLDKDRKSLLDRKAKGRAAADKEKGTKFTPEDIMQSVD</sequence>
<evidence type="ECO:0000256" key="1">
    <source>
        <dbReference type="ARBA" id="ARBA00010618"/>
    </source>
</evidence>
<dbReference type="InterPro" id="IPR005824">
    <property type="entry name" value="KOW"/>
</dbReference>
<evidence type="ECO:0000259" key="5">
    <source>
        <dbReference type="SMART" id="SM00739"/>
    </source>
</evidence>
<reference evidence="6 7" key="1">
    <citation type="submission" date="2021-02" db="EMBL/GenBank/DDBJ databases">
        <title>Plant Genome Project.</title>
        <authorList>
            <person name="Zhang R.-G."/>
        </authorList>
    </citation>
    <scope>NUCLEOTIDE SEQUENCE [LARGE SCALE GENOMIC DNA]</scope>
    <source>
        <tissue evidence="6">Leaves</tissue>
    </source>
</reference>